<keyword evidence="5" id="KW-1185">Reference proteome</keyword>
<proteinExistence type="predicted"/>
<keyword evidence="2" id="KW-0812">Transmembrane</keyword>
<dbReference type="NCBIfam" id="NF033679">
    <property type="entry name" value="DNRLRE_dom"/>
    <property type="match status" value="1"/>
</dbReference>
<keyword evidence="2" id="KW-0472">Membrane</keyword>
<dbReference type="PANTHER" id="PTHR32305:SF15">
    <property type="entry name" value="PROTEIN RHSA-RELATED"/>
    <property type="match status" value="1"/>
</dbReference>
<sequence>MSPERAGVQVMTVLVSFAGVPGSWRRGVAVVAFVAAVAVTGGVLVVPAAVAVPMPVAEAVPVEIPAERTEGGYLWAPDIASATVIAGLEDEPVEVLGERTPSSSTYVMPSGVMAFQSTSGPVWVPTGDGDGTALADWAQTDLTLATAGDGTVRPVAQIGDLTLSGGGQPGESGTIDVARLTDPESGVVSVLAWPGVLPAPRLEGRRAVYASVAEGVDLVVEASMTSFRHYLVAADAAASARAGQVALTYRAEGGAIHVEEDGTLAVQTPAGEVVSRTGAPAAWDATADAARVAPVTTGWVDEAPVRGFRPLPSESELLGAGAGSAAGSQEAVSAEPSTESDVVSPSDPTSESSTNEPVTGPVSDEVPLSSVVEQIDTGSVEMRLDGVEELAADPSTDFPLIVDPSMYLAWDTVDTYVQSDSTVDKASEGELRIGTFNGGGVKARAFVNFDTRAVAGARILSAQLELFNFYSSTCTATEWNVYHTGSVNSGTRWGAQPEWISHQRAVSSAAGYSAGCPGGWVRPDVTGAIQWTADRSYSTMTFGLRATNESDSLTWKRFYSTDFGSYVPAVIGAYQHPPALPTNLKALPSEAGVNMSPVSSATPQLSAVIDDPNGEFITATFQVNTPTGVNVANYTASVDTTPSDVDVTAQVTVAQGVLAEGGTYAFRVKASDGVLESAWTDWYWMVVDTITPGAPVVSSTDYPGDGTWHKNANEAGTFSFSMNTPDSTVVAYRWGLDKAPEAQNTVGVSQGAAGTASITPTTVGPHVLQVVAVDGAGHVSQVARYAFQVGRAGIVAPVEGARVVRRVRVEVGTNDTTLTHLKLQWRRGPDAAVVEDVPAAALNTSSGGPVGSGLVARSGLGSYVSWDAVATVGAAGGPVQVRALLDTAADGIDAVATQWVTLTVDPDASGATTTQIGPGSVNLLTGDHTLSVTDVEEFGLSVVRTASSRDTDSGFQLQDDKLSETQRKASTLTDVQNGTATVAVDTGRFHEGGTSFKVAPNGSGIADSYAHVGGAEGALRLGLAGGRTYRVSGWVYVPAATGLSPVNPRGQRVAVFWKKDGAYNEPLTTGSATPAPTSTDMWQQVSVDVTIPDGVSEAFVRLYNGNSDPGKVVYFDDLSVRQIWAPFGKQWATGTVDAAAGTAYTKVTMPNPDVAAVHMTGGGEVWFSRGGQAWYPEPGAEALKLTQPSADTWRLTEIDGTVTDFVRNGTAGDFVVTTTAPPAASGQSRHVYAPGPDGVQRLARVIAPIETGVDGWPGNTSACTTATPARGCEVLELKYAPSTTATGSAPGLFSGQVESASIWSWDGTAMTKVTVAEYRYDTSGRLVEVYDPRIEQAGGTRQVTRYGYDGAGRITTVTASGEEPYTFTYGPGGASQTGSGDLVDPAPGRLLKVSRASLVPGTADQLGPVNTTTLVYSVPLTRGAGGPYNLDAATTAGWAQQDGPTDATAVFGPETDPSVTTASATVPGANGYGSATVHYLNAAGWEVNTASPAGTGAPADGFIDTAEYDRHGNTVRTLDATNRLLALGTLPGATEMLTELGLIGNDTVTRATRLDSQSRYSTDGLDLLVTIGPAQRLADAANPSATVLLRPRTTNVYDEGKPDGLAYHFVTTSTTDGVGIIDPVTGEGINPFAGQGVDPLVTKTGFDPLEPGGTALGATSGWVHKGATSVTIDAGQPTALTSTIVYDDKGRAVKSSKPGSTGSDAGTVHTVFWTAGANPDDTTCGNTPEYAGQPCVTKPGGDVTGHDPARMSAELATKRVDSYNRYGNPTVVSDNLGTIKRTTTTTYDAADRVTSVEITGTGPGAGEAIAKTTTAYDPATGDVVENASVNASGEPIQISKEYDRLGRLTKYTDSAGGWTTTTYDRYGQPLTVTNSTGASTTFEYNRTVEPRGLVTKQTDSVAGDIVPTWGPDGQLESQTLPGGVKLTIGYDAARIPVKRSYTRVSDGAPITSDSVVENQRGQVIQHAWSAAGNTYGEATYTYDRLGRLVRADDSSPQISTCTTRAYGYDTHTNRTSLTSATTAGGQACPGAGVATAAGATTVSSTYDSADRLVTTTGAGGNLWAYDAFGRITSMPATDTTGQTVAATSTYYLNDLVRRQEVPGVERTTWGLDPVMRHATQVDSTLLNEEWVDGIEKVFHFDGDSDEPAWVAEGATTVTRYVEGLDGALAVQTSGTGDRVLQLVDLHGDVIATLPIADNATEASWTQVRVQSFDEFGASEPMTSSGPLSDEDSRYGWLGGAQRNADTPTGTILMGVRVYHPATGRFLQVDPVAGGSANTYDYCNADPVNCIDLAGTAAPGWLTGLATIASVAAFIPGPIGMVAAGVSAVAYAASGDTKMALLMTVGIAAAAVGAGGAVVGAAAAVRGTAAAAKYVGPAIKAGARLARSVPKAVRGAKDLVVRASGAVARAATSSVRAIKYYASPGPRGWLFGNKGLGAPKPGRLNNAPKNSGKPALGWSVKGIDGAYYQQFRFKSRSGIHYDLFRGRRLN</sequence>
<feature type="compositionally biased region" description="Polar residues" evidence="1">
    <location>
        <begin position="336"/>
        <end position="357"/>
    </location>
</feature>
<feature type="transmembrane region" description="Helical" evidence="2">
    <location>
        <begin position="31"/>
        <end position="52"/>
    </location>
</feature>
<feature type="transmembrane region" description="Helical" evidence="2">
    <location>
        <begin position="2299"/>
        <end position="2332"/>
    </location>
</feature>
<feature type="transmembrane region" description="Helical" evidence="2">
    <location>
        <begin position="2339"/>
        <end position="2364"/>
    </location>
</feature>
<dbReference type="EMBL" id="JAKGSG010000066">
    <property type="protein sequence ID" value="MCF4123654.1"/>
    <property type="molecule type" value="Genomic_DNA"/>
</dbReference>
<reference evidence="3" key="1">
    <citation type="submission" date="2022-01" db="EMBL/GenBank/DDBJ databases">
        <title>Antribacter sp. nov., isolated from Guizhou of China.</title>
        <authorList>
            <person name="Chengliang C."/>
            <person name="Ya Z."/>
        </authorList>
    </citation>
    <scope>NUCLEOTIDE SEQUENCE</scope>
    <source>
        <strain evidence="3">KLBMP 9083</strain>
    </source>
</reference>
<feature type="region of interest" description="Disordered" evidence="1">
    <location>
        <begin position="305"/>
        <end position="369"/>
    </location>
</feature>
<dbReference type="InterPro" id="IPR050708">
    <property type="entry name" value="T6SS_VgrG/RHS"/>
</dbReference>
<dbReference type="PANTHER" id="PTHR32305">
    <property type="match status" value="1"/>
</dbReference>
<accession>A0AA41QKC8</accession>
<evidence type="ECO:0000313" key="3">
    <source>
        <dbReference type="EMBL" id="MCF4123654.1"/>
    </source>
</evidence>
<feature type="transmembrane region" description="Helical" evidence="2">
    <location>
        <begin position="6"/>
        <end position="24"/>
    </location>
</feature>
<evidence type="ECO:0000313" key="5">
    <source>
        <dbReference type="Proteomes" id="UP001165405"/>
    </source>
</evidence>
<dbReference type="InterPro" id="IPR022385">
    <property type="entry name" value="Rhs_assc_core"/>
</dbReference>
<dbReference type="Gene3D" id="2.60.120.260">
    <property type="entry name" value="Galactose-binding domain-like"/>
    <property type="match status" value="1"/>
</dbReference>
<protein>
    <submittedName>
        <fullName evidence="3">DNRLRE domain-containing protein</fullName>
    </submittedName>
</protein>
<feature type="compositionally biased region" description="Low complexity" evidence="1">
    <location>
        <begin position="313"/>
        <end position="335"/>
    </location>
</feature>
<dbReference type="Proteomes" id="UP001165405">
    <property type="component" value="Unassembled WGS sequence"/>
</dbReference>
<dbReference type="EMBL" id="JAKGSG010000067">
    <property type="protein sequence ID" value="MCF4123677.1"/>
    <property type="molecule type" value="Genomic_DNA"/>
</dbReference>
<dbReference type="NCBIfam" id="TIGR03696">
    <property type="entry name" value="Rhs_assc_core"/>
    <property type="match status" value="1"/>
</dbReference>
<comment type="caution">
    <text evidence="3">The sequence shown here is derived from an EMBL/GenBank/DDBJ whole genome shotgun (WGS) entry which is preliminary data.</text>
</comment>
<keyword evidence="2" id="KW-1133">Transmembrane helix</keyword>
<name>A0AA41QKC8_9MICO</name>
<organism evidence="3 5">
    <name type="scientific">Antribacter soli</name>
    <dbReference type="NCBI Taxonomy" id="2910976"/>
    <lineage>
        <taxon>Bacteria</taxon>
        <taxon>Bacillati</taxon>
        <taxon>Actinomycetota</taxon>
        <taxon>Actinomycetes</taxon>
        <taxon>Micrococcales</taxon>
        <taxon>Promicromonosporaceae</taxon>
        <taxon>Antribacter</taxon>
    </lineage>
</organism>
<evidence type="ECO:0000313" key="4">
    <source>
        <dbReference type="EMBL" id="MCF4123677.1"/>
    </source>
</evidence>
<gene>
    <name evidence="3" type="ORF">L1785_22080</name>
    <name evidence="4" type="ORF">L1785_22205</name>
</gene>
<evidence type="ECO:0000256" key="1">
    <source>
        <dbReference type="SAM" id="MobiDB-lite"/>
    </source>
</evidence>
<dbReference type="RefSeq" id="WP_236091405.1">
    <property type="nucleotide sequence ID" value="NZ_JAKGSG010000066.1"/>
</dbReference>
<evidence type="ECO:0000256" key="2">
    <source>
        <dbReference type="SAM" id="Phobius"/>
    </source>
</evidence>
<dbReference type="Gene3D" id="2.180.10.10">
    <property type="entry name" value="RHS repeat-associated core"/>
    <property type="match status" value="1"/>
</dbReference>